<dbReference type="CDD" id="cd06170">
    <property type="entry name" value="LuxR_C_like"/>
    <property type="match status" value="1"/>
</dbReference>
<evidence type="ECO:0000256" key="3">
    <source>
        <dbReference type="ARBA" id="ARBA00023163"/>
    </source>
</evidence>
<keyword evidence="2" id="KW-0238">DNA-binding</keyword>
<dbReference type="Gene3D" id="1.10.10.10">
    <property type="entry name" value="Winged helix-like DNA-binding domain superfamily/Winged helix DNA-binding domain"/>
    <property type="match status" value="1"/>
</dbReference>
<dbReference type="InterPro" id="IPR000792">
    <property type="entry name" value="Tscrpt_reg_LuxR_C"/>
</dbReference>
<dbReference type="InterPro" id="IPR016032">
    <property type="entry name" value="Sig_transdc_resp-reg_C-effctor"/>
</dbReference>
<dbReference type="Pfam" id="PF00196">
    <property type="entry name" value="GerE"/>
    <property type="match status" value="1"/>
</dbReference>
<dbReference type="PANTHER" id="PTHR44688:SF16">
    <property type="entry name" value="DNA-BINDING TRANSCRIPTIONAL ACTIVATOR DEVR_DOSR"/>
    <property type="match status" value="1"/>
</dbReference>
<name>A0ABQ6A470_9PROT</name>
<dbReference type="SMART" id="SM00421">
    <property type="entry name" value="HTH_LUXR"/>
    <property type="match status" value="1"/>
</dbReference>
<evidence type="ECO:0000256" key="1">
    <source>
        <dbReference type="ARBA" id="ARBA00023015"/>
    </source>
</evidence>
<feature type="domain" description="HTH luxR-type" evidence="4">
    <location>
        <begin position="206"/>
        <end position="271"/>
    </location>
</feature>
<dbReference type="RefSeq" id="WP_284257965.1">
    <property type="nucleotide sequence ID" value="NZ_BSOS01000065.1"/>
</dbReference>
<evidence type="ECO:0000313" key="6">
    <source>
        <dbReference type="Proteomes" id="UP001156641"/>
    </source>
</evidence>
<accession>A0ABQ6A470</accession>
<organism evidence="5 6">
    <name type="scientific">Acidocella aquatica</name>
    <dbReference type="NCBI Taxonomy" id="1922313"/>
    <lineage>
        <taxon>Bacteria</taxon>
        <taxon>Pseudomonadati</taxon>
        <taxon>Pseudomonadota</taxon>
        <taxon>Alphaproteobacteria</taxon>
        <taxon>Acetobacterales</taxon>
        <taxon>Acidocellaceae</taxon>
        <taxon>Acidocella</taxon>
    </lineage>
</organism>
<gene>
    <name evidence="5" type="ORF">GCM10010909_19170</name>
</gene>
<dbReference type="PROSITE" id="PS50043">
    <property type="entry name" value="HTH_LUXR_2"/>
    <property type="match status" value="1"/>
</dbReference>
<reference evidence="6" key="1">
    <citation type="journal article" date="2019" name="Int. J. Syst. Evol. Microbiol.">
        <title>The Global Catalogue of Microorganisms (GCM) 10K type strain sequencing project: providing services to taxonomists for standard genome sequencing and annotation.</title>
        <authorList>
            <consortium name="The Broad Institute Genomics Platform"/>
            <consortium name="The Broad Institute Genome Sequencing Center for Infectious Disease"/>
            <person name="Wu L."/>
            <person name="Ma J."/>
        </authorList>
    </citation>
    <scope>NUCLEOTIDE SEQUENCE [LARGE SCALE GENOMIC DNA]</scope>
    <source>
        <strain evidence="6">NBRC 112502</strain>
    </source>
</reference>
<evidence type="ECO:0000313" key="5">
    <source>
        <dbReference type="EMBL" id="GLR67236.1"/>
    </source>
</evidence>
<dbReference type="InterPro" id="IPR036388">
    <property type="entry name" value="WH-like_DNA-bd_sf"/>
</dbReference>
<dbReference type="SUPFAM" id="SSF46894">
    <property type="entry name" value="C-terminal effector domain of the bipartite response regulators"/>
    <property type="match status" value="1"/>
</dbReference>
<comment type="caution">
    <text evidence="5">The sequence shown here is derived from an EMBL/GenBank/DDBJ whole genome shotgun (WGS) entry which is preliminary data.</text>
</comment>
<evidence type="ECO:0000256" key="2">
    <source>
        <dbReference type="ARBA" id="ARBA00023125"/>
    </source>
</evidence>
<proteinExistence type="predicted"/>
<dbReference type="Proteomes" id="UP001156641">
    <property type="component" value="Unassembled WGS sequence"/>
</dbReference>
<dbReference type="EMBL" id="BSOS01000065">
    <property type="protein sequence ID" value="GLR67236.1"/>
    <property type="molecule type" value="Genomic_DNA"/>
</dbReference>
<protein>
    <submittedName>
        <fullName evidence="5">Helix-turn-helix transcriptional regulator</fullName>
    </submittedName>
</protein>
<dbReference type="PANTHER" id="PTHR44688">
    <property type="entry name" value="DNA-BINDING TRANSCRIPTIONAL ACTIVATOR DEVR_DOSR"/>
    <property type="match status" value="1"/>
</dbReference>
<dbReference type="PROSITE" id="PS00622">
    <property type="entry name" value="HTH_LUXR_1"/>
    <property type="match status" value="1"/>
</dbReference>
<keyword evidence="3" id="KW-0804">Transcription</keyword>
<dbReference type="PRINTS" id="PR00038">
    <property type="entry name" value="HTHLUXR"/>
</dbReference>
<evidence type="ECO:0000259" key="4">
    <source>
        <dbReference type="PROSITE" id="PS50043"/>
    </source>
</evidence>
<sequence length="275" mass="30784">MDSGTWTLWNRDLAGILQQADGSDVLARLEAAMGRVVPFDISVAFAYPDGREPILLHDGLKNTATQSALEAYMRGTYLLDPFYLACSNQILPGLYRMAALAPDNYFSSEYYHSPAVHPCISMQTGSLAEEIGFFVPLEAGFMATYSLMRSNGSPPFSEPEFARLAAIEPMVRFILAQQWKYITTVQGAAMRRTWSIQGEAMELAFGRFAADRLTERQRLIVQLILRGHSNHSISLRLGITEGTVKIHRKAIYDRLQISSQSELFNMFINFLISPA</sequence>
<keyword evidence="1" id="KW-0805">Transcription regulation</keyword>
<keyword evidence="6" id="KW-1185">Reference proteome</keyword>